<dbReference type="Pfam" id="PF05016">
    <property type="entry name" value="ParE_toxin"/>
    <property type="match status" value="1"/>
</dbReference>
<evidence type="ECO:0000256" key="1">
    <source>
        <dbReference type="ARBA" id="ARBA00022649"/>
    </source>
</evidence>
<gene>
    <name evidence="2" type="ORF">C5468_13490</name>
</gene>
<name>A0A4R4J6X5_PHOLU</name>
<dbReference type="InterPro" id="IPR035093">
    <property type="entry name" value="RelE/ParE_toxin_dom_sf"/>
</dbReference>
<protein>
    <submittedName>
        <fullName evidence="2">Type II toxin-antitoxin system RelE/ParE family toxin</fullName>
    </submittedName>
</protein>
<dbReference type="RefSeq" id="WP_088374050.1">
    <property type="nucleotide sequence ID" value="NZ_CAWOLF010000013.1"/>
</dbReference>
<dbReference type="Gene3D" id="3.30.2310.20">
    <property type="entry name" value="RelE-like"/>
    <property type="match status" value="1"/>
</dbReference>
<evidence type="ECO:0000313" key="3">
    <source>
        <dbReference type="Proteomes" id="UP000295550"/>
    </source>
</evidence>
<dbReference type="InterPro" id="IPR007712">
    <property type="entry name" value="RelE/ParE_toxin"/>
</dbReference>
<sequence>MTTYILTAEAEADLRSIIRYTRKQWGTAQVRRYITRLEHGIACLAVGRGTFKDMSELFPELRMAHCEHHYVFCLPRGSAPALVVAIFHERMDLMTRLAARISRES</sequence>
<comment type="caution">
    <text evidence="2">The sequence shown here is derived from an EMBL/GenBank/DDBJ whole genome shotgun (WGS) entry which is preliminary data.</text>
</comment>
<dbReference type="Proteomes" id="UP000295550">
    <property type="component" value="Unassembled WGS sequence"/>
</dbReference>
<proteinExistence type="predicted"/>
<accession>A0A4R4J6X5</accession>
<dbReference type="AlphaFoldDB" id="A0A4R4J6X5"/>
<organism evidence="2 3">
    <name type="scientific">Photorhabdus luminescens subsp. mexicana</name>
    <dbReference type="NCBI Taxonomy" id="2100167"/>
    <lineage>
        <taxon>Bacteria</taxon>
        <taxon>Pseudomonadati</taxon>
        <taxon>Pseudomonadota</taxon>
        <taxon>Gammaproteobacteria</taxon>
        <taxon>Enterobacterales</taxon>
        <taxon>Morganellaceae</taxon>
        <taxon>Photorhabdus</taxon>
    </lineage>
</organism>
<reference evidence="2 3" key="1">
    <citation type="journal article" date="2019" name="Int. J. Syst. Evol. Microbiol.">
        <title>Photorhabdus khanii subsp. guanajuatensis subsp. nov., isolated from Heterorhabditis atacamensis, and Photorhabdus luminescens subsp. mexicana subsp. nov., isolated from Heterorhabditis mexicana entomopathogenic nematodes.</title>
        <authorList>
            <person name="Machado R.A.R."/>
            <person name="Bruno P."/>
            <person name="Arce C.C.M."/>
            <person name="Liechti N."/>
            <person name="Kohler A."/>
            <person name="Bernal J."/>
            <person name="Bruggmann R."/>
            <person name="Turlings T.C.J."/>
        </authorList>
    </citation>
    <scope>NUCLEOTIDE SEQUENCE [LARGE SCALE GENOMIC DNA]</scope>
    <source>
        <strain evidence="2 3">MEX47-22</strain>
    </source>
</reference>
<evidence type="ECO:0000313" key="2">
    <source>
        <dbReference type="EMBL" id="TDB49072.1"/>
    </source>
</evidence>
<keyword evidence="1" id="KW-1277">Toxin-antitoxin system</keyword>
<dbReference type="EMBL" id="PUJX01000013">
    <property type="protein sequence ID" value="TDB49072.1"/>
    <property type="molecule type" value="Genomic_DNA"/>
</dbReference>